<reference evidence="1" key="2">
    <citation type="journal article" date="2021" name="Microbiome">
        <title>Successional dynamics and alternative stable states in a saline activated sludge microbial community over 9 years.</title>
        <authorList>
            <person name="Wang Y."/>
            <person name="Ye J."/>
            <person name="Ju F."/>
            <person name="Liu L."/>
            <person name="Boyd J.A."/>
            <person name="Deng Y."/>
            <person name="Parks D.H."/>
            <person name="Jiang X."/>
            <person name="Yin X."/>
            <person name="Woodcroft B.J."/>
            <person name="Tyson G.W."/>
            <person name="Hugenholtz P."/>
            <person name="Polz M.F."/>
            <person name="Zhang T."/>
        </authorList>
    </citation>
    <scope>NUCLEOTIDE SEQUENCE</scope>
    <source>
        <strain evidence="1">HKST-UBA16</strain>
    </source>
</reference>
<dbReference type="Proteomes" id="UP000748332">
    <property type="component" value="Unassembled WGS sequence"/>
</dbReference>
<evidence type="ECO:0000313" key="2">
    <source>
        <dbReference type="Proteomes" id="UP000748332"/>
    </source>
</evidence>
<proteinExistence type="predicted"/>
<dbReference type="EMBL" id="JAGQLM010000119">
    <property type="protein sequence ID" value="MCA9375222.1"/>
    <property type="molecule type" value="Genomic_DNA"/>
</dbReference>
<sequence>MGTPENTPDDVREAWRREAEEVGLYKELLELINQSGGVTEQIYNEWNQTLLTTAVNSPLYLNSTEVLIRADQLSGFTFTGQIVLNRLRSRSDLEKALLELNPESGVTYYCGVFAEGLMTELRLMRFRKESDAYKTSYEVETIFLEYNTLRHVIRQRADIPRGGLRTFTLSADEYGSRMKQLTELFNGTLVNLFDTNDGPTIRINIPEGSIQQYITDLDSVGDGTIAIEYRLFRGSNPAIVIRNRETGYQQIIDLYTENNGTSFQFPLKPVPLDYLVPFLQAVIMIRSDQ</sequence>
<gene>
    <name evidence="1" type="ORF">KC622_02740</name>
</gene>
<accession>A0A955HZX1</accession>
<reference evidence="1" key="1">
    <citation type="submission" date="2020-04" db="EMBL/GenBank/DDBJ databases">
        <authorList>
            <person name="Zhang T."/>
        </authorList>
    </citation>
    <scope>NUCLEOTIDE SEQUENCE</scope>
    <source>
        <strain evidence="1">HKST-UBA16</strain>
    </source>
</reference>
<comment type="caution">
    <text evidence="1">The sequence shown here is derived from an EMBL/GenBank/DDBJ whole genome shotgun (WGS) entry which is preliminary data.</text>
</comment>
<organism evidence="1 2">
    <name type="scientific">Candidatus Dojkabacteria bacterium</name>
    <dbReference type="NCBI Taxonomy" id="2099670"/>
    <lineage>
        <taxon>Bacteria</taxon>
        <taxon>Candidatus Dojkabacteria</taxon>
    </lineage>
</organism>
<name>A0A955HZX1_9BACT</name>
<evidence type="ECO:0000313" key="1">
    <source>
        <dbReference type="EMBL" id="MCA9375222.1"/>
    </source>
</evidence>
<dbReference type="AlphaFoldDB" id="A0A955HZX1"/>
<protein>
    <submittedName>
        <fullName evidence="1">Uncharacterized protein</fullName>
    </submittedName>
</protein>